<evidence type="ECO:0000256" key="3">
    <source>
        <dbReference type="SAM" id="Coils"/>
    </source>
</evidence>
<dbReference type="SMART" id="SM00297">
    <property type="entry name" value="BROMO"/>
    <property type="match status" value="1"/>
</dbReference>
<dbReference type="SUPFAM" id="SSF47370">
    <property type="entry name" value="Bromodomain"/>
    <property type="match status" value="1"/>
</dbReference>
<feature type="region of interest" description="Disordered" evidence="4">
    <location>
        <begin position="569"/>
        <end position="588"/>
    </location>
</feature>
<proteinExistence type="predicted"/>
<dbReference type="Pfam" id="PF23450">
    <property type="entry name" value="KIAA2026_hel"/>
    <property type="match status" value="1"/>
</dbReference>
<protein>
    <submittedName>
        <fullName evidence="7">Uncharacterized protein KIAA2026-like</fullName>
    </submittedName>
</protein>
<dbReference type="InterPro" id="IPR056522">
    <property type="entry name" value="KIAA2026_hel"/>
</dbReference>
<dbReference type="PANTHER" id="PTHR31095:SF3">
    <property type="entry name" value="RIKEN CDNA 9930021J03 GENE"/>
    <property type="match status" value="1"/>
</dbReference>
<feature type="region of interest" description="Disordered" evidence="4">
    <location>
        <begin position="18"/>
        <end position="59"/>
    </location>
</feature>
<feature type="compositionally biased region" description="Acidic residues" evidence="4">
    <location>
        <begin position="677"/>
        <end position="686"/>
    </location>
</feature>
<dbReference type="Proteomes" id="UP000694865">
    <property type="component" value="Unplaced"/>
</dbReference>
<keyword evidence="6" id="KW-1185">Reference proteome</keyword>
<dbReference type="PRINTS" id="PR00503">
    <property type="entry name" value="BROMODOMAIN"/>
</dbReference>
<keyword evidence="1 2" id="KW-0103">Bromodomain</keyword>
<dbReference type="PROSITE" id="PS50014">
    <property type="entry name" value="BROMODOMAIN_2"/>
    <property type="match status" value="1"/>
</dbReference>
<evidence type="ECO:0000256" key="2">
    <source>
        <dbReference type="PROSITE-ProRule" id="PRU00035"/>
    </source>
</evidence>
<feature type="region of interest" description="Disordered" evidence="4">
    <location>
        <begin position="853"/>
        <end position="880"/>
    </location>
</feature>
<evidence type="ECO:0000256" key="4">
    <source>
        <dbReference type="SAM" id="MobiDB-lite"/>
    </source>
</evidence>
<dbReference type="RefSeq" id="XP_006812329.1">
    <property type="nucleotide sequence ID" value="XM_006812266.1"/>
</dbReference>
<evidence type="ECO:0000259" key="5">
    <source>
        <dbReference type="PROSITE" id="PS50014"/>
    </source>
</evidence>
<dbReference type="InterPro" id="IPR036427">
    <property type="entry name" value="Bromodomain-like_sf"/>
</dbReference>
<dbReference type="GeneID" id="102800567"/>
<evidence type="ECO:0000256" key="1">
    <source>
        <dbReference type="ARBA" id="ARBA00023117"/>
    </source>
</evidence>
<gene>
    <name evidence="7" type="primary">LOC102800567</name>
</gene>
<dbReference type="PANTHER" id="PTHR31095">
    <property type="entry name" value="RIKEN CDNA 9930021J03 GENE"/>
    <property type="match status" value="1"/>
</dbReference>
<feature type="compositionally biased region" description="Basic and acidic residues" evidence="4">
    <location>
        <begin position="468"/>
        <end position="478"/>
    </location>
</feature>
<keyword evidence="3" id="KW-0175">Coiled coil</keyword>
<sequence>MEIPEETLLTFEHHEMDEMCSEPANPTSRVGAVTSLVSPTPSEDSQKAPPEKQSTAKAQKLELSPELRHGYRILMGVMSCSKSIVWSFLDPVDVEKYNLWDYHERVKEPMWLRKMESKFENGEYTTITEFVRDFRHMLENCYRYNGLDHWVSKQAMKLERIFEQKLNLMSRPIREKATHFLTSGGRYGDDKSETIVTGPRKRTASRALYGHDNVENSPIVAFIKQEEELNEIEDKRQKEREKKEEILRMQQEVIDWEVNLLAEPVGSQLRAMWEIPQIGHFLYICQSSLNIGEVVFYELERGFLMPRESSTFAKVFTSLLSTPFQRISLNKKPPMPYTVWETKLREKIRVWYKVLEQKAGDKIQASSQLGIDPLFFDVLGTKFVLDKKSYHELTFYQRVWIMKSMVDIIVENHQAIRDCINSMPRSELHAITLGHDSEGSSYIHFPHFCGADVRIYKQTAIPDPFAKPPKEKVKEEKVKGKRGRKRKTEIPDKKELKIFGKKKKKKMKKTVTPVPPVVRERPSRLRQRIIPVLKSSELLFETSESTYTSSIEDSEDVDCVAAAIQQSKLESNRKRNAESDEEYSSNLSENEFHTDENNIVIDKPTCKRKKKCEGIEDNLDADHDCLDNCQEKEKPCSKVMDDDDVCDDKSEIMELNFAEDKNSPVCQEETMENGCSSDDDALDDNEKENNTNELITDFADVENIKDSENDTNRSEIACNDEDKRTHSDKICVKDEQLPVEKKFQTENEVKKELSVEHKQCQEENISLDTLKKESVHIKKPINVVKQEKVSTDQKTKIELADEMTIKDTLDNDESEEKVNILKRELVNGKECPERTDNEDCSNAQEVTDKTTEINHTKEDEKVEEKEEEMIEVLPEKAWIH</sequence>
<organism evidence="6 7">
    <name type="scientific">Saccoglossus kowalevskii</name>
    <name type="common">Acorn worm</name>
    <dbReference type="NCBI Taxonomy" id="10224"/>
    <lineage>
        <taxon>Eukaryota</taxon>
        <taxon>Metazoa</taxon>
        <taxon>Hemichordata</taxon>
        <taxon>Enteropneusta</taxon>
        <taxon>Harrimaniidae</taxon>
        <taxon>Saccoglossus</taxon>
    </lineage>
</organism>
<dbReference type="InterPro" id="IPR001487">
    <property type="entry name" value="Bromodomain"/>
</dbReference>
<reference evidence="7" key="1">
    <citation type="submission" date="2025-08" db="UniProtKB">
        <authorList>
            <consortium name="RefSeq"/>
        </authorList>
    </citation>
    <scope>IDENTIFICATION</scope>
    <source>
        <tissue evidence="7">Testes</tissue>
    </source>
</reference>
<feature type="compositionally biased region" description="Basic and acidic residues" evidence="4">
    <location>
        <begin position="853"/>
        <end position="864"/>
    </location>
</feature>
<accession>A0ABM0LX38</accession>
<feature type="compositionally biased region" description="Basic and acidic residues" evidence="4">
    <location>
        <begin position="702"/>
        <end position="713"/>
    </location>
</feature>
<dbReference type="Gene3D" id="1.20.920.10">
    <property type="entry name" value="Bromodomain-like"/>
    <property type="match status" value="1"/>
</dbReference>
<evidence type="ECO:0000313" key="7">
    <source>
        <dbReference type="RefSeq" id="XP_006812329.1"/>
    </source>
</evidence>
<feature type="region of interest" description="Disordered" evidence="4">
    <location>
        <begin position="466"/>
        <end position="487"/>
    </location>
</feature>
<feature type="domain" description="Bromo" evidence="5">
    <location>
        <begin position="80"/>
        <end position="152"/>
    </location>
</feature>
<name>A0ABM0LX38_SACKO</name>
<feature type="coiled-coil region" evidence="3">
    <location>
        <begin position="222"/>
        <end position="252"/>
    </location>
</feature>
<dbReference type="Pfam" id="PF00439">
    <property type="entry name" value="Bromodomain"/>
    <property type="match status" value="1"/>
</dbReference>
<dbReference type="InterPro" id="IPR040214">
    <property type="entry name" value="BRD10"/>
</dbReference>
<feature type="region of interest" description="Disordered" evidence="4">
    <location>
        <begin position="658"/>
        <end position="720"/>
    </location>
</feature>
<evidence type="ECO:0000313" key="6">
    <source>
        <dbReference type="Proteomes" id="UP000694865"/>
    </source>
</evidence>